<accession>A0A239ZZH4</accession>
<name>A0A239ZZH4_9FIRM</name>
<evidence type="ECO:0000313" key="3">
    <source>
        <dbReference type="Proteomes" id="UP000214973"/>
    </source>
</evidence>
<evidence type="ECO:0000256" key="1">
    <source>
        <dbReference type="SAM" id="SignalP"/>
    </source>
</evidence>
<evidence type="ECO:0000313" key="2">
    <source>
        <dbReference type="EMBL" id="SNV76148.1"/>
    </source>
</evidence>
<protein>
    <submittedName>
        <fullName evidence="2">Uncharacterized protein</fullName>
    </submittedName>
</protein>
<sequence length="124" mass="13649">MKKTLAAVLAAGALLIGGIGSVDAANWYTVGTDNNGITWSIDNDSVKKDDKKATLDIKAMDAEGYHYIVTEEFNNKKREVKDLKVTLYNPQGYVVKEEKTNKQAHKVTPGTPAYAVYRLIWGGK</sequence>
<feature type="signal peptide" evidence="1">
    <location>
        <begin position="1"/>
        <end position="24"/>
    </location>
</feature>
<keyword evidence="3" id="KW-1185">Reference proteome</keyword>
<organism evidence="2 3">
    <name type="scientific">Veillonella rodentium</name>
    <dbReference type="NCBI Taxonomy" id="248315"/>
    <lineage>
        <taxon>Bacteria</taxon>
        <taxon>Bacillati</taxon>
        <taxon>Bacillota</taxon>
        <taxon>Negativicutes</taxon>
        <taxon>Veillonellales</taxon>
        <taxon>Veillonellaceae</taxon>
        <taxon>Veillonella</taxon>
    </lineage>
</organism>
<keyword evidence="1" id="KW-0732">Signal</keyword>
<dbReference type="EMBL" id="LT906470">
    <property type="protein sequence ID" value="SNV76148.1"/>
    <property type="molecule type" value="Genomic_DNA"/>
</dbReference>
<feature type="chain" id="PRO_5011305105" evidence="1">
    <location>
        <begin position="25"/>
        <end position="124"/>
    </location>
</feature>
<dbReference type="RefSeq" id="WP_038117538.1">
    <property type="nucleotide sequence ID" value="NZ_LT906470.1"/>
</dbReference>
<dbReference type="KEGG" id="vrm:44547418_01887"/>
<dbReference type="AlphaFoldDB" id="A0A239ZZH4"/>
<gene>
    <name evidence="2" type="ORF">SAMEA44547418_01887</name>
</gene>
<reference evidence="2 3" key="1">
    <citation type="submission" date="2017-06" db="EMBL/GenBank/DDBJ databases">
        <authorList>
            <consortium name="Pathogen Informatics"/>
        </authorList>
    </citation>
    <scope>NUCLEOTIDE SEQUENCE [LARGE SCALE GENOMIC DNA]</scope>
    <source>
        <strain evidence="2 3">NCTC12018</strain>
    </source>
</reference>
<proteinExistence type="predicted"/>
<dbReference type="Proteomes" id="UP000214973">
    <property type="component" value="Chromosome 1"/>
</dbReference>